<dbReference type="EMBL" id="JAINUF010000002">
    <property type="protein sequence ID" value="KAJ8373858.1"/>
    <property type="molecule type" value="Genomic_DNA"/>
</dbReference>
<name>A0A9Q1G2L4_SYNKA</name>
<protein>
    <submittedName>
        <fullName evidence="2">Uncharacterized protein</fullName>
    </submittedName>
</protein>
<evidence type="ECO:0000313" key="2">
    <source>
        <dbReference type="EMBL" id="KAJ8373858.1"/>
    </source>
</evidence>
<evidence type="ECO:0000256" key="1">
    <source>
        <dbReference type="SAM" id="MobiDB-lite"/>
    </source>
</evidence>
<accession>A0A9Q1G2L4</accession>
<dbReference type="Proteomes" id="UP001152622">
    <property type="component" value="Chromosome 2"/>
</dbReference>
<evidence type="ECO:0000313" key="3">
    <source>
        <dbReference type="Proteomes" id="UP001152622"/>
    </source>
</evidence>
<feature type="region of interest" description="Disordered" evidence="1">
    <location>
        <begin position="39"/>
        <end position="66"/>
    </location>
</feature>
<gene>
    <name evidence="2" type="ORF">SKAU_G00044380</name>
</gene>
<sequence>MMRRRNSLVLARSVWPSTRSPTKWRVSLKMRRIRTKRTTLRKPSTSLAALEERPLSPTSSEPEDADALHVGQRRVRLDLVLRFGVRQAAVADRLRLVDDGVERLVSLQAERGDGHQDEE</sequence>
<organism evidence="2 3">
    <name type="scientific">Synaphobranchus kaupii</name>
    <name type="common">Kaup's arrowtooth eel</name>
    <dbReference type="NCBI Taxonomy" id="118154"/>
    <lineage>
        <taxon>Eukaryota</taxon>
        <taxon>Metazoa</taxon>
        <taxon>Chordata</taxon>
        <taxon>Craniata</taxon>
        <taxon>Vertebrata</taxon>
        <taxon>Euteleostomi</taxon>
        <taxon>Actinopterygii</taxon>
        <taxon>Neopterygii</taxon>
        <taxon>Teleostei</taxon>
        <taxon>Anguilliformes</taxon>
        <taxon>Synaphobranchidae</taxon>
        <taxon>Synaphobranchus</taxon>
    </lineage>
</organism>
<proteinExistence type="predicted"/>
<comment type="caution">
    <text evidence="2">The sequence shown here is derived from an EMBL/GenBank/DDBJ whole genome shotgun (WGS) entry which is preliminary data.</text>
</comment>
<dbReference type="AlphaFoldDB" id="A0A9Q1G2L4"/>
<reference evidence="2" key="1">
    <citation type="journal article" date="2023" name="Science">
        <title>Genome structures resolve the early diversification of teleost fishes.</title>
        <authorList>
            <person name="Parey E."/>
            <person name="Louis A."/>
            <person name="Montfort J."/>
            <person name="Bouchez O."/>
            <person name="Roques C."/>
            <person name="Iampietro C."/>
            <person name="Lluch J."/>
            <person name="Castinel A."/>
            <person name="Donnadieu C."/>
            <person name="Desvignes T."/>
            <person name="Floi Bucao C."/>
            <person name="Jouanno E."/>
            <person name="Wen M."/>
            <person name="Mejri S."/>
            <person name="Dirks R."/>
            <person name="Jansen H."/>
            <person name="Henkel C."/>
            <person name="Chen W.J."/>
            <person name="Zahm M."/>
            <person name="Cabau C."/>
            <person name="Klopp C."/>
            <person name="Thompson A.W."/>
            <person name="Robinson-Rechavi M."/>
            <person name="Braasch I."/>
            <person name="Lecointre G."/>
            <person name="Bobe J."/>
            <person name="Postlethwait J.H."/>
            <person name="Berthelot C."/>
            <person name="Roest Crollius H."/>
            <person name="Guiguen Y."/>
        </authorList>
    </citation>
    <scope>NUCLEOTIDE SEQUENCE</scope>
    <source>
        <strain evidence="2">WJC10195</strain>
    </source>
</reference>
<keyword evidence="3" id="KW-1185">Reference proteome</keyword>